<proteinExistence type="predicted"/>
<dbReference type="Proteomes" id="UP000515307">
    <property type="component" value="Chromosome"/>
</dbReference>
<feature type="transmembrane region" description="Helical" evidence="2">
    <location>
        <begin position="98"/>
        <end position="120"/>
    </location>
</feature>
<organism evidence="3 4">
    <name type="scientific">Streptomyces finlayi</name>
    <dbReference type="NCBI Taxonomy" id="67296"/>
    <lineage>
        <taxon>Bacteria</taxon>
        <taxon>Bacillati</taxon>
        <taxon>Actinomycetota</taxon>
        <taxon>Actinomycetes</taxon>
        <taxon>Kitasatosporales</taxon>
        <taxon>Streptomycetaceae</taxon>
        <taxon>Streptomyces</taxon>
    </lineage>
</organism>
<feature type="region of interest" description="Disordered" evidence="1">
    <location>
        <begin position="153"/>
        <end position="172"/>
    </location>
</feature>
<name>A0A7G7BW36_9ACTN</name>
<dbReference type="RefSeq" id="WP_185303004.1">
    <property type="nucleotide sequence ID" value="NZ_CP045702.1"/>
</dbReference>
<keyword evidence="2" id="KW-1133">Transmembrane helix</keyword>
<dbReference type="EMBL" id="CP045702">
    <property type="protein sequence ID" value="QNE79551.1"/>
    <property type="molecule type" value="Genomic_DNA"/>
</dbReference>
<feature type="transmembrane region" description="Helical" evidence="2">
    <location>
        <begin position="24"/>
        <end position="44"/>
    </location>
</feature>
<accession>A0A7G7BW36</accession>
<feature type="transmembrane region" description="Helical" evidence="2">
    <location>
        <begin position="56"/>
        <end position="78"/>
    </location>
</feature>
<reference evidence="4" key="1">
    <citation type="submission" date="2019-10" db="EMBL/GenBank/DDBJ databases">
        <title>Antimicrobial potential of Antarctic Bacteria.</title>
        <authorList>
            <person name="Benaud N."/>
            <person name="Edwards R.J."/>
            <person name="Ferrari B.C."/>
        </authorList>
    </citation>
    <scope>NUCLEOTIDE SEQUENCE [LARGE SCALE GENOMIC DNA]</scope>
    <source>
        <strain evidence="4">NBSH44</strain>
    </source>
</reference>
<keyword evidence="2" id="KW-0812">Transmembrane</keyword>
<gene>
    <name evidence="3" type="ORF">F0344_33490</name>
</gene>
<evidence type="ECO:0000313" key="4">
    <source>
        <dbReference type="Proteomes" id="UP000515307"/>
    </source>
</evidence>
<keyword evidence="4" id="KW-1185">Reference proteome</keyword>
<evidence type="ECO:0000313" key="3">
    <source>
        <dbReference type="EMBL" id="QNE79551.1"/>
    </source>
</evidence>
<protein>
    <submittedName>
        <fullName evidence="3">Uncharacterized protein</fullName>
    </submittedName>
</protein>
<evidence type="ECO:0000256" key="2">
    <source>
        <dbReference type="SAM" id="Phobius"/>
    </source>
</evidence>
<dbReference type="InterPro" id="IPR046291">
    <property type="entry name" value="DUF6328"/>
</dbReference>
<feature type="transmembrane region" description="Helical" evidence="2">
    <location>
        <begin position="126"/>
        <end position="145"/>
    </location>
</feature>
<sequence length="172" mass="18881">MVSGREETEEERADRRWNDLLQELRVVQTGVQILFGFLLAVVFQPRFTTLSDIDRGIYVVTVLLGSATVAALIGPVSYHRLLTGRRVKPQTVTWASRVTVVGLVLLFFTMCSALLLIMRVAMHNSLALWLVGAMALWFLACWFIVPLRARARSSDPGSPDGPGPAGRSGPSG</sequence>
<feature type="compositionally biased region" description="Gly residues" evidence="1">
    <location>
        <begin position="163"/>
        <end position="172"/>
    </location>
</feature>
<dbReference type="Pfam" id="PF19853">
    <property type="entry name" value="DUF6328"/>
    <property type="match status" value="1"/>
</dbReference>
<dbReference type="AlphaFoldDB" id="A0A7G7BW36"/>
<dbReference type="KEGG" id="sfiy:F0344_33490"/>
<keyword evidence="2" id="KW-0472">Membrane</keyword>
<evidence type="ECO:0000256" key="1">
    <source>
        <dbReference type="SAM" id="MobiDB-lite"/>
    </source>
</evidence>